<feature type="region of interest" description="Disordered" evidence="1">
    <location>
        <begin position="59"/>
        <end position="97"/>
    </location>
</feature>
<name>A0ABT5DTB8_9BACT</name>
<comment type="caution">
    <text evidence="2">The sequence shown here is derived from an EMBL/GenBank/DDBJ whole genome shotgun (WGS) entry which is preliminary data.</text>
</comment>
<dbReference type="Proteomes" id="UP001221686">
    <property type="component" value="Unassembled WGS sequence"/>
</dbReference>
<dbReference type="RefSeq" id="WP_272084401.1">
    <property type="nucleotide sequence ID" value="NZ_JAQNDL010000001.1"/>
</dbReference>
<accession>A0ABT5DTB8</accession>
<sequence>MRQSPPADAIVCGRDNRAAHLEAFVAGRLRGSIEGSVRRCRALGDILDDTGVAPYPFEIRFDPNEEPPRPPRDAMPHHGASATPASSRPPIRRRLAA</sequence>
<feature type="compositionally biased region" description="Basic and acidic residues" evidence="1">
    <location>
        <begin position="59"/>
        <end position="76"/>
    </location>
</feature>
<evidence type="ECO:0000313" key="2">
    <source>
        <dbReference type="EMBL" id="MDC0715968.1"/>
    </source>
</evidence>
<gene>
    <name evidence="2" type="ORF">POL25_03620</name>
</gene>
<evidence type="ECO:0000256" key="1">
    <source>
        <dbReference type="SAM" id="MobiDB-lite"/>
    </source>
</evidence>
<evidence type="ECO:0000313" key="3">
    <source>
        <dbReference type="Proteomes" id="UP001221686"/>
    </source>
</evidence>
<proteinExistence type="predicted"/>
<protein>
    <submittedName>
        <fullName evidence="2">Uncharacterized protein</fullName>
    </submittedName>
</protein>
<keyword evidence="3" id="KW-1185">Reference proteome</keyword>
<dbReference type="EMBL" id="JAQNDL010000001">
    <property type="protein sequence ID" value="MDC0715968.1"/>
    <property type="molecule type" value="Genomic_DNA"/>
</dbReference>
<organism evidence="2 3">
    <name type="scientific">Nannocystis bainbridge</name>
    <dbReference type="NCBI Taxonomy" id="2995303"/>
    <lineage>
        <taxon>Bacteria</taxon>
        <taxon>Pseudomonadati</taxon>
        <taxon>Myxococcota</taxon>
        <taxon>Polyangia</taxon>
        <taxon>Nannocystales</taxon>
        <taxon>Nannocystaceae</taxon>
        <taxon>Nannocystis</taxon>
    </lineage>
</organism>
<reference evidence="2 3" key="1">
    <citation type="submission" date="2022-11" db="EMBL/GenBank/DDBJ databases">
        <title>Minimal conservation of predation-associated metabolite biosynthetic gene clusters underscores biosynthetic potential of Myxococcota including descriptions for ten novel species: Archangium lansinium sp. nov., Myxococcus landrumus sp. nov., Nannocystis bai.</title>
        <authorList>
            <person name="Ahearne A."/>
            <person name="Stevens C."/>
            <person name="Dowd S."/>
        </authorList>
    </citation>
    <scope>NUCLEOTIDE SEQUENCE [LARGE SCALE GENOMIC DNA]</scope>
    <source>
        <strain evidence="2 3">BB15-2</strain>
    </source>
</reference>